<proteinExistence type="predicted"/>
<gene>
    <name evidence="1" type="ORF">OOJ96_24620</name>
</gene>
<evidence type="ECO:0000313" key="2">
    <source>
        <dbReference type="Proteomes" id="UP001637618"/>
    </source>
</evidence>
<accession>A0ACC7PLY4</accession>
<evidence type="ECO:0000313" key="1">
    <source>
        <dbReference type="EMBL" id="MFO2480569.1"/>
    </source>
</evidence>
<reference evidence="1" key="1">
    <citation type="submission" date="2022-11" db="EMBL/GenBank/DDBJ databases">
        <title>Draft genome sequences of strains of Pseudomonas imrae sp. nov.</title>
        <authorList>
            <person name="Salva Serra F."/>
            <person name="Nimje P."/>
            <person name="Moore E.R.B."/>
            <person name="Marathe N.P."/>
        </authorList>
    </citation>
    <scope>NUCLEOTIDE SEQUENCE</scope>
    <source>
        <strain evidence="1">15FMM2</strain>
    </source>
</reference>
<keyword evidence="2" id="KW-1185">Reference proteome</keyword>
<organism evidence="1 2">
    <name type="scientific">Pseudomonas imrae</name>
    <dbReference type="NCBI Taxonomy" id="2992837"/>
    <lineage>
        <taxon>Bacteria</taxon>
        <taxon>Pseudomonadati</taxon>
        <taxon>Pseudomonadota</taxon>
        <taxon>Gammaproteobacteria</taxon>
        <taxon>Pseudomonadales</taxon>
        <taxon>Pseudomonadaceae</taxon>
        <taxon>Pseudomonas</taxon>
    </lineage>
</organism>
<dbReference type="Proteomes" id="UP001637618">
    <property type="component" value="Unassembled WGS sequence"/>
</dbReference>
<sequence>MCSGCSFFDSGANSLGAIKLVALLNRLAGYEFISLGQFHQLPTLGDLARRLTNHPDLAGVVIAGRERYYFIALEQGEDHG</sequence>
<dbReference type="EMBL" id="JAPEQY010000029">
    <property type="protein sequence ID" value="MFO2480569.1"/>
    <property type="molecule type" value="Genomic_DNA"/>
</dbReference>
<name>A0ACC7PLY4_9PSED</name>
<comment type="caution">
    <text evidence="1">The sequence shown here is derived from an EMBL/GenBank/DDBJ whole genome shotgun (WGS) entry which is preliminary data.</text>
</comment>
<protein>
    <submittedName>
        <fullName evidence="1">Acyl carrier protein</fullName>
    </submittedName>
</protein>